<evidence type="ECO:0000313" key="2">
    <source>
        <dbReference type="Proteomes" id="UP000796880"/>
    </source>
</evidence>
<dbReference type="AlphaFoldDB" id="A0A8K0MLF4"/>
<keyword evidence="2" id="KW-1185">Reference proteome</keyword>
<sequence>MGPLMLLRKASDKLTSTKTITTTAPTKKKTCATEKSSNAVQVSRKVIPEGGGDISHLTSMSNLPLVLKVIKYKLGKNKDEWVDGKAFAIVTGIDVFNKGQFALQEHYTKFMQKDSNVNEDMDQYEHDISWESEMNDWPFNNYYVGDMLMRSWS</sequence>
<proteinExistence type="predicted"/>
<protein>
    <submittedName>
        <fullName evidence="1">Uncharacterized protein</fullName>
    </submittedName>
</protein>
<accession>A0A8K0MLF4</accession>
<gene>
    <name evidence="1" type="ORF">FNV43_RR05889</name>
</gene>
<reference evidence="1" key="1">
    <citation type="submission" date="2020-03" db="EMBL/GenBank/DDBJ databases">
        <title>A high-quality chromosome-level genome assembly of a woody plant with both climbing and erect habits, Rhamnella rubrinervis.</title>
        <authorList>
            <person name="Lu Z."/>
            <person name="Yang Y."/>
            <person name="Zhu X."/>
            <person name="Sun Y."/>
        </authorList>
    </citation>
    <scope>NUCLEOTIDE SEQUENCE</scope>
    <source>
        <strain evidence="1">BYM</strain>
        <tissue evidence="1">Leaf</tissue>
    </source>
</reference>
<evidence type="ECO:0000313" key="1">
    <source>
        <dbReference type="EMBL" id="KAF3449810.1"/>
    </source>
</evidence>
<name>A0A8K0MLF4_9ROSA</name>
<dbReference type="Proteomes" id="UP000796880">
    <property type="component" value="Unassembled WGS sequence"/>
</dbReference>
<comment type="caution">
    <text evidence="1">The sequence shown here is derived from an EMBL/GenBank/DDBJ whole genome shotgun (WGS) entry which is preliminary data.</text>
</comment>
<organism evidence="1 2">
    <name type="scientific">Rhamnella rubrinervis</name>
    <dbReference type="NCBI Taxonomy" id="2594499"/>
    <lineage>
        <taxon>Eukaryota</taxon>
        <taxon>Viridiplantae</taxon>
        <taxon>Streptophyta</taxon>
        <taxon>Embryophyta</taxon>
        <taxon>Tracheophyta</taxon>
        <taxon>Spermatophyta</taxon>
        <taxon>Magnoliopsida</taxon>
        <taxon>eudicotyledons</taxon>
        <taxon>Gunneridae</taxon>
        <taxon>Pentapetalae</taxon>
        <taxon>rosids</taxon>
        <taxon>fabids</taxon>
        <taxon>Rosales</taxon>
        <taxon>Rhamnaceae</taxon>
        <taxon>rhamnoid group</taxon>
        <taxon>Rhamneae</taxon>
        <taxon>Rhamnella</taxon>
    </lineage>
</organism>
<dbReference type="EMBL" id="VOIH02000003">
    <property type="protein sequence ID" value="KAF3449810.1"/>
    <property type="molecule type" value="Genomic_DNA"/>
</dbReference>